<sequence>MGRHPAHISLGSHWIGLINTMRAAQGLRSTLSSWGCVAAVVNGVIGASGGRVGVAGCGAAV</sequence>
<accession>D8P674</accession>
<dbReference type="EMBL" id="FP885907">
    <property type="protein sequence ID" value="CBJ54410.1"/>
    <property type="molecule type" value="Genomic_DNA"/>
</dbReference>
<protein>
    <submittedName>
        <fullName evidence="1">Uncharacterized protein</fullName>
    </submittedName>
</protein>
<proteinExistence type="predicted"/>
<reference evidence="1" key="2">
    <citation type="submission" date="2010-02" db="EMBL/GenBank/DDBJ databases">
        <authorList>
            <person name="Genoscope - CEA"/>
        </authorList>
    </citation>
    <scope>NUCLEOTIDE SEQUENCE</scope>
    <source>
        <strain evidence="1">CFBP2957</strain>
        <plasmid evidence="1">RCFBPv3_mp</plasmid>
    </source>
</reference>
<name>D8P674_RALSL</name>
<gene>
    <name evidence="1" type="ORF">RCFBP_mp30327</name>
</gene>
<dbReference type="AlphaFoldDB" id="D8P674"/>
<evidence type="ECO:0000313" key="1">
    <source>
        <dbReference type="EMBL" id="CBJ54410.1"/>
    </source>
</evidence>
<reference evidence="1" key="1">
    <citation type="journal article" date="2010" name="BMC Genomics">
        <title>Genomes of three tomato pathogens within the Ralstonia solanacearum species complex reveal significant evolutionary divergence.</title>
        <authorList>
            <person name="Remenant B."/>
            <person name="Coupat-Goutaland B."/>
            <person name="Guidot A."/>
            <person name="Cellier G."/>
            <person name="Wicker E."/>
            <person name="Allen C."/>
            <person name="Fegan M."/>
            <person name="Pruvost O."/>
            <person name="Elbaz M."/>
            <person name="Calteau A."/>
            <person name="Salvignol G."/>
            <person name="Mornico D."/>
            <person name="Mangenot S."/>
            <person name="Barbe V."/>
            <person name="Medigue C."/>
            <person name="Prior P."/>
        </authorList>
    </citation>
    <scope>NUCLEOTIDE SEQUENCE [LARGE SCALE GENOMIC DNA]</scope>
    <source>
        <strain evidence="1">CFBP2957</strain>
        <plasmid evidence="1">RCFBPv3_mp</plasmid>
    </source>
</reference>
<keyword evidence="1" id="KW-0614">Plasmid</keyword>
<organism evidence="1">
    <name type="scientific">Ralstonia solanacearum CFBP2957</name>
    <dbReference type="NCBI Taxonomy" id="859656"/>
    <lineage>
        <taxon>Bacteria</taxon>
        <taxon>Pseudomonadati</taxon>
        <taxon>Pseudomonadota</taxon>
        <taxon>Betaproteobacteria</taxon>
        <taxon>Burkholderiales</taxon>
        <taxon>Burkholderiaceae</taxon>
        <taxon>Ralstonia</taxon>
        <taxon>Ralstonia solanacearum species complex</taxon>
    </lineage>
</organism>
<geneLocation type="plasmid" evidence="1">
    <name>RCFBPv3_mp</name>
</geneLocation>